<evidence type="ECO:0000256" key="1">
    <source>
        <dbReference type="SAM" id="MobiDB-lite"/>
    </source>
</evidence>
<name>A0A5S3PG53_9RHOB</name>
<feature type="region of interest" description="Disordered" evidence="1">
    <location>
        <begin position="265"/>
        <end position="296"/>
    </location>
</feature>
<accession>A0A5S3PG53</accession>
<dbReference type="EMBL" id="VANS01000002">
    <property type="protein sequence ID" value="TMM53045.1"/>
    <property type="molecule type" value="Genomic_DNA"/>
</dbReference>
<proteinExistence type="predicted"/>
<keyword evidence="3" id="KW-0255">Endonuclease</keyword>
<comment type="caution">
    <text evidence="3">The sequence shown here is derived from an EMBL/GenBank/DDBJ whole genome shotgun (WGS) entry which is preliminary data.</text>
</comment>
<dbReference type="InterPro" id="IPR036691">
    <property type="entry name" value="Endo/exonu/phosph_ase_sf"/>
</dbReference>
<organism evidence="3 4">
    <name type="scientific">Sulfitobacter sabulilitoris</name>
    <dbReference type="NCBI Taxonomy" id="2562655"/>
    <lineage>
        <taxon>Bacteria</taxon>
        <taxon>Pseudomonadati</taxon>
        <taxon>Pseudomonadota</taxon>
        <taxon>Alphaproteobacteria</taxon>
        <taxon>Rhodobacterales</taxon>
        <taxon>Roseobacteraceae</taxon>
        <taxon>Sulfitobacter</taxon>
    </lineage>
</organism>
<dbReference type="AlphaFoldDB" id="A0A5S3PG53"/>
<evidence type="ECO:0000259" key="2">
    <source>
        <dbReference type="Pfam" id="PF03372"/>
    </source>
</evidence>
<keyword evidence="3" id="KW-0269">Exonuclease</keyword>
<dbReference type="GO" id="GO:0004527">
    <property type="term" value="F:exonuclease activity"/>
    <property type="evidence" value="ECO:0007669"/>
    <property type="project" value="UniProtKB-KW"/>
</dbReference>
<evidence type="ECO:0000313" key="4">
    <source>
        <dbReference type="Proteomes" id="UP000309550"/>
    </source>
</evidence>
<keyword evidence="3" id="KW-0540">Nuclease</keyword>
<dbReference type="GO" id="GO:0004519">
    <property type="term" value="F:endonuclease activity"/>
    <property type="evidence" value="ECO:0007669"/>
    <property type="project" value="UniProtKB-KW"/>
</dbReference>
<evidence type="ECO:0000313" key="3">
    <source>
        <dbReference type="EMBL" id="TMM53045.1"/>
    </source>
</evidence>
<keyword evidence="4" id="KW-1185">Reference proteome</keyword>
<dbReference type="OrthoDB" id="292013at2"/>
<gene>
    <name evidence="3" type="ORF">FDT80_10825</name>
</gene>
<reference evidence="3 4" key="1">
    <citation type="submission" date="2019-05" db="EMBL/GenBank/DDBJ databases">
        <title>Sulfitobacter sabulilitoris sp. nov., isolated from a marine sand.</title>
        <authorList>
            <person name="Yoon J.-H."/>
        </authorList>
    </citation>
    <scope>NUCLEOTIDE SEQUENCE [LARGE SCALE GENOMIC DNA]</scope>
    <source>
        <strain evidence="3 4">HSMS-29</strain>
    </source>
</reference>
<dbReference type="Proteomes" id="UP000309550">
    <property type="component" value="Unassembled WGS sequence"/>
</dbReference>
<dbReference type="InterPro" id="IPR005135">
    <property type="entry name" value="Endo/exonuclease/phosphatase"/>
</dbReference>
<dbReference type="SUPFAM" id="SSF56219">
    <property type="entry name" value="DNase I-like"/>
    <property type="match status" value="1"/>
</dbReference>
<keyword evidence="3" id="KW-0378">Hydrolase</keyword>
<feature type="domain" description="Endonuclease/exonuclease/phosphatase" evidence="2">
    <location>
        <begin position="16"/>
        <end position="336"/>
    </location>
</feature>
<sequence>MAFVTTGASADPLRIATYNTELGRDGPGLLLRDILRGDDPQITATLAILTTAAADIVALQGFDYDLTGAALGAYQTALRDRGLDYPYSFAIRPNSGWQSGLDLDGDGRLGGPGDAQGYGRFSGQNGMAILSRFPIAAKDVQDFSPLLWRDLPGALLPETDEGPYPSATALAAQRLSSKGHWIVPVDVPGLGRVHLMTFHASPPVFDGLEDRNGKRNHDETAFWLAYLDGAFGIVPRDRFILLGDANSDPVDGDSRKSAIVGLLGDPRLQDPAPVSAGGRDATGDAGDTVDWDDPQPGNLRVDYALPSTDWTVLQSGVIWPPTDDPLAAVAESASRHRLVWVDLDRP</sequence>
<protein>
    <submittedName>
        <fullName evidence="3">Endonuclease/exonuclease/phosphatase family protein</fullName>
    </submittedName>
</protein>
<feature type="compositionally biased region" description="Low complexity" evidence="1">
    <location>
        <begin position="276"/>
        <end position="286"/>
    </location>
</feature>
<dbReference type="Gene3D" id="3.60.10.10">
    <property type="entry name" value="Endonuclease/exonuclease/phosphatase"/>
    <property type="match status" value="1"/>
</dbReference>
<dbReference type="Pfam" id="PF03372">
    <property type="entry name" value="Exo_endo_phos"/>
    <property type="match status" value="1"/>
</dbReference>